<keyword evidence="2" id="KW-1185">Reference proteome</keyword>
<reference evidence="1 2" key="1">
    <citation type="submission" date="2019-11" db="EMBL/GenBank/DDBJ databases">
        <title>Description of Pedobacter sp. LMG 31462T.</title>
        <authorList>
            <person name="Carlier A."/>
            <person name="Qi S."/>
            <person name="Vandamme P."/>
        </authorList>
    </citation>
    <scope>NUCLEOTIDE SEQUENCE [LARGE SCALE GENOMIC DNA]</scope>
    <source>
        <strain evidence="1 2">LMG 31462</strain>
    </source>
</reference>
<proteinExistence type="predicted"/>
<dbReference type="EMBL" id="WNXC01000001">
    <property type="protein sequence ID" value="MBB2147376.1"/>
    <property type="molecule type" value="Genomic_DNA"/>
</dbReference>
<dbReference type="Proteomes" id="UP000636110">
    <property type="component" value="Unassembled WGS sequence"/>
</dbReference>
<organism evidence="1 2">
    <name type="scientific">Pedobacter gandavensis</name>
    <dbReference type="NCBI Taxonomy" id="2679963"/>
    <lineage>
        <taxon>Bacteria</taxon>
        <taxon>Pseudomonadati</taxon>
        <taxon>Bacteroidota</taxon>
        <taxon>Sphingobacteriia</taxon>
        <taxon>Sphingobacteriales</taxon>
        <taxon>Sphingobacteriaceae</taxon>
        <taxon>Pedobacter</taxon>
    </lineage>
</organism>
<sequence length="311" mass="36499">MDIIIEDTHNNDIGVLCFLKDKELDISTLTEYQFSALMLDIDSEVDLEQVTYRFKNNYVVIDESYIPDYILEYKNSAPIWGLFNHHLQVQVPLANTIQIPKLKALNLKNFNHENYYECSIRGIKQSYSFERYLKYYHLLELNFDYDVIKRVKALDVHTESNAIGKLLKGYEDDDVSRLLHLFDTYCLDVDPIVIALNRVRGFQTISEDMFYTFGKNNSNPMKELSNFQRFVNSSDGFSFANCQLYLGNKRIGDTAAYRTFIGKLSIYWIYRIRCSIAHNKIGEYLLSARHENYLSEFAFPLLKEITIQCFK</sequence>
<evidence type="ECO:0000313" key="1">
    <source>
        <dbReference type="EMBL" id="MBB2147376.1"/>
    </source>
</evidence>
<comment type="caution">
    <text evidence="1">The sequence shown here is derived from an EMBL/GenBank/DDBJ whole genome shotgun (WGS) entry which is preliminary data.</text>
</comment>
<evidence type="ECO:0000313" key="2">
    <source>
        <dbReference type="Proteomes" id="UP000636110"/>
    </source>
</evidence>
<protein>
    <recommendedName>
        <fullName evidence="3">ApeA N-terminal domain-containing protein</fullName>
    </recommendedName>
</protein>
<accession>A0ABR6EQW7</accession>
<gene>
    <name evidence="1" type="ORF">GM920_00490</name>
</gene>
<name>A0ABR6EQW7_9SPHI</name>
<evidence type="ECO:0008006" key="3">
    <source>
        <dbReference type="Google" id="ProtNLM"/>
    </source>
</evidence>